<dbReference type="Pfam" id="PF14065">
    <property type="entry name" value="Pvc16_N"/>
    <property type="match status" value="1"/>
</dbReference>
<sequence>MALEDLSHVTQTLLDLLKAKLDPVAISEQSPDQLPTTTRTTISVYLYHAREDAHYKNAVARDGTSKPMHTPLGLSLYYVVTAHDYEDDKPLPLVEQRLLGYALKIFHDYPIIDDNTKIGETFILHSDLRNKDNALQIIYRPVGPEESATFWNGDDQRLIRFSAFYEVRVVLMQPEAVPFIPGYVLSVGNYVLPTGVMHLASSHSVVRFTPPNGDTIALAASPARVAVEGSTPAPPAIPNNQLTLRGSRLGGGKLVLRSPFITSPDNQFVIDPEANPTWEIHVTSTQITARVRTTLQNPGGGAIMQLRPGIYGVSVQVSSEYELPGGSTKTLTTRTNEIAIAITPFVLTHAIVMGAAGTPLDILTAPGSLAGDIEVHVAGVPYTRTTEDPPGLKEFRVAGSTITIGFHFADTNYGSYPFRLIVRGAEAPPFWIEVPA</sequence>
<evidence type="ECO:0000313" key="3">
    <source>
        <dbReference type="Proteomes" id="UP001217838"/>
    </source>
</evidence>
<reference evidence="2 3" key="1">
    <citation type="submission" date="2022-11" db="EMBL/GenBank/DDBJ databases">
        <title>Minimal conservation of predation-associated metabolite biosynthetic gene clusters underscores biosynthetic potential of Myxococcota including descriptions for ten novel species: Archangium lansinium sp. nov., Myxococcus landrumus sp. nov., Nannocystis bai.</title>
        <authorList>
            <person name="Ahearne A."/>
            <person name="Stevens C."/>
            <person name="Dowd S."/>
        </authorList>
    </citation>
    <scope>NUCLEOTIDE SEQUENCE [LARGE SCALE GENOMIC DNA]</scope>
    <source>
        <strain evidence="2 3">NCELM</strain>
    </source>
</reference>
<gene>
    <name evidence="2" type="ORF">POL58_34245</name>
</gene>
<evidence type="ECO:0000259" key="1">
    <source>
        <dbReference type="Pfam" id="PF14065"/>
    </source>
</evidence>
<protein>
    <submittedName>
        <fullName evidence="2">DUF4255 domain-containing protein</fullName>
    </submittedName>
</protein>
<feature type="domain" description="Pvc16 N-terminal" evidence="1">
    <location>
        <begin position="8"/>
        <end position="178"/>
    </location>
</feature>
<dbReference type="RefSeq" id="WP_272005006.1">
    <property type="nucleotide sequence ID" value="NZ_JAQNDN010000020.1"/>
</dbReference>
<dbReference type="Proteomes" id="UP001217838">
    <property type="component" value="Unassembled WGS sequence"/>
</dbReference>
<dbReference type="EMBL" id="JAQNDN010000020">
    <property type="protein sequence ID" value="MDC0672865.1"/>
    <property type="molecule type" value="Genomic_DNA"/>
</dbReference>
<organism evidence="2 3">
    <name type="scientific">Nannocystis radixulma</name>
    <dbReference type="NCBI Taxonomy" id="2995305"/>
    <lineage>
        <taxon>Bacteria</taxon>
        <taxon>Pseudomonadati</taxon>
        <taxon>Myxococcota</taxon>
        <taxon>Polyangia</taxon>
        <taxon>Nannocystales</taxon>
        <taxon>Nannocystaceae</taxon>
        <taxon>Nannocystis</taxon>
    </lineage>
</organism>
<comment type="caution">
    <text evidence="2">The sequence shown here is derived from an EMBL/GenBank/DDBJ whole genome shotgun (WGS) entry which is preliminary data.</text>
</comment>
<proteinExistence type="predicted"/>
<accession>A0ABT5BGW1</accession>
<evidence type="ECO:0000313" key="2">
    <source>
        <dbReference type="EMBL" id="MDC0672865.1"/>
    </source>
</evidence>
<dbReference type="InterPro" id="IPR025351">
    <property type="entry name" value="Pvc16_N"/>
</dbReference>
<name>A0ABT5BGW1_9BACT</name>
<keyword evidence="3" id="KW-1185">Reference proteome</keyword>